<feature type="transmembrane region" description="Helical" evidence="4">
    <location>
        <begin position="183"/>
        <end position="202"/>
    </location>
</feature>
<comment type="similarity">
    <text evidence="2">Belongs to the methyl-accepting chemotaxis (MCP) protein family.</text>
</comment>
<dbReference type="PANTHER" id="PTHR32089">
    <property type="entry name" value="METHYL-ACCEPTING CHEMOTAXIS PROTEIN MCPB"/>
    <property type="match status" value="1"/>
</dbReference>
<proteinExistence type="inferred from homology"/>
<dbReference type="OrthoDB" id="9787709at2"/>
<evidence type="ECO:0000313" key="7">
    <source>
        <dbReference type="EMBL" id="RKG80646.1"/>
    </source>
</evidence>
<evidence type="ECO:0000256" key="2">
    <source>
        <dbReference type="ARBA" id="ARBA00029447"/>
    </source>
</evidence>
<name>A0A3A8IDF4_9BACT</name>
<dbReference type="Pfam" id="PF00015">
    <property type="entry name" value="MCPsignal"/>
    <property type="match status" value="1"/>
</dbReference>
<dbReference type="Pfam" id="PF00672">
    <property type="entry name" value="HAMP"/>
    <property type="match status" value="1"/>
</dbReference>
<dbReference type="AlphaFoldDB" id="A0A3A8IDF4"/>
<dbReference type="RefSeq" id="WP_120543550.1">
    <property type="nucleotide sequence ID" value="NZ_RAVZ01000223.1"/>
</dbReference>
<dbReference type="PROSITE" id="PS50111">
    <property type="entry name" value="CHEMOTAXIS_TRANSDUC_2"/>
    <property type="match status" value="1"/>
</dbReference>
<feature type="transmembrane region" description="Helical" evidence="4">
    <location>
        <begin position="20"/>
        <end position="41"/>
    </location>
</feature>
<evidence type="ECO:0000259" key="6">
    <source>
        <dbReference type="PROSITE" id="PS50885"/>
    </source>
</evidence>
<feature type="domain" description="Methyl-accepting transducer" evidence="5">
    <location>
        <begin position="261"/>
        <end position="497"/>
    </location>
</feature>
<keyword evidence="4" id="KW-0472">Membrane</keyword>
<sequence length="538" mass="57317">MKPTPSLDVSFLRGLGLAPKFVLVTAVISATVAVLLTFIATSQLESNLEERHIIEGEAVALGLSIAAEQGLASRMPSLQPLLQPFMGREDLAYLFIQEPGGKVLVHTFNGAFPEALKVATEAPAVVGKDGLRVIPEVRLQRGGRTLVGLDVAAPVAQGRLGTVHVGMAREYIDAKVEVLRWRMLLFALLLELCGVVVAALFGRSIVRPLAELTSVAGHIVESGDLTRPITIRGKDEVGRLSNSFSQMVGKLREVTINLQHAATALTQSTEHLNESSTEQAQTISRQAAALQETQVTAQEIKQTSTLAAQKAESVLSVAERADTLAKAGEASIEQTMAGLNDIRAQVGEIAEKILELGERTRQIGGITQTVKDLADQSNMLALNAAIEAVRSGEHGKGFSVVAREIRALADQSIQATTRVRELLDDIANSVTAAVRITERGAERMEAGLEQVRTSGQNLRELSSIVQDNAAAVRQIAAAVNQQNVGINQITLAVNDLSRMMDDTVARIGSTGEAATTLQIISEQLSSAVGAYKVESKKG</sequence>
<dbReference type="GO" id="GO:0016020">
    <property type="term" value="C:membrane"/>
    <property type="evidence" value="ECO:0007669"/>
    <property type="project" value="InterPro"/>
</dbReference>
<dbReference type="SMART" id="SM00283">
    <property type="entry name" value="MA"/>
    <property type="match status" value="1"/>
</dbReference>
<evidence type="ECO:0000259" key="5">
    <source>
        <dbReference type="PROSITE" id="PS50111"/>
    </source>
</evidence>
<dbReference type="Proteomes" id="UP000268094">
    <property type="component" value="Unassembled WGS sequence"/>
</dbReference>
<accession>A0A3A8IDF4</accession>
<dbReference type="InterPro" id="IPR004089">
    <property type="entry name" value="MCPsignal_dom"/>
</dbReference>
<dbReference type="Gene3D" id="6.10.340.10">
    <property type="match status" value="1"/>
</dbReference>
<comment type="caution">
    <text evidence="7">The sequence shown here is derived from an EMBL/GenBank/DDBJ whole genome shotgun (WGS) entry which is preliminary data.</text>
</comment>
<dbReference type="PROSITE" id="PS50885">
    <property type="entry name" value="HAMP"/>
    <property type="match status" value="1"/>
</dbReference>
<dbReference type="PANTHER" id="PTHR32089:SF112">
    <property type="entry name" value="LYSOZYME-LIKE PROTEIN-RELATED"/>
    <property type="match status" value="1"/>
</dbReference>
<dbReference type="Gene3D" id="1.10.287.950">
    <property type="entry name" value="Methyl-accepting chemotaxis protein"/>
    <property type="match status" value="1"/>
</dbReference>
<keyword evidence="4" id="KW-0812">Transmembrane</keyword>
<dbReference type="CDD" id="cd06225">
    <property type="entry name" value="HAMP"/>
    <property type="match status" value="1"/>
</dbReference>
<dbReference type="SMART" id="SM00304">
    <property type="entry name" value="HAMP"/>
    <property type="match status" value="1"/>
</dbReference>
<dbReference type="InterPro" id="IPR003660">
    <property type="entry name" value="HAMP_dom"/>
</dbReference>
<protein>
    <submittedName>
        <fullName evidence="7">Methyl-accepting chemotaxis protein</fullName>
    </submittedName>
</protein>
<keyword evidence="1 3" id="KW-0807">Transducer</keyword>
<evidence type="ECO:0000256" key="3">
    <source>
        <dbReference type="PROSITE-ProRule" id="PRU00284"/>
    </source>
</evidence>
<organism evidence="7 8">
    <name type="scientific">Corallococcus terminator</name>
    <dbReference type="NCBI Taxonomy" id="2316733"/>
    <lineage>
        <taxon>Bacteria</taxon>
        <taxon>Pseudomonadati</taxon>
        <taxon>Myxococcota</taxon>
        <taxon>Myxococcia</taxon>
        <taxon>Myxococcales</taxon>
        <taxon>Cystobacterineae</taxon>
        <taxon>Myxococcaceae</taxon>
        <taxon>Corallococcus</taxon>
    </lineage>
</organism>
<reference evidence="8" key="1">
    <citation type="submission" date="2018-09" db="EMBL/GenBank/DDBJ databases">
        <authorList>
            <person name="Livingstone P.G."/>
            <person name="Whitworth D.E."/>
        </authorList>
    </citation>
    <scope>NUCLEOTIDE SEQUENCE [LARGE SCALE GENOMIC DNA]</scope>
    <source>
        <strain evidence="8">CA054A</strain>
    </source>
</reference>
<evidence type="ECO:0000256" key="1">
    <source>
        <dbReference type="ARBA" id="ARBA00023224"/>
    </source>
</evidence>
<keyword evidence="4" id="KW-1133">Transmembrane helix</keyword>
<keyword evidence="8" id="KW-1185">Reference proteome</keyword>
<gene>
    <name evidence="7" type="ORF">D7V88_27260</name>
</gene>
<evidence type="ECO:0000313" key="8">
    <source>
        <dbReference type="Proteomes" id="UP000268094"/>
    </source>
</evidence>
<dbReference type="GO" id="GO:0007165">
    <property type="term" value="P:signal transduction"/>
    <property type="evidence" value="ECO:0007669"/>
    <property type="project" value="UniProtKB-KW"/>
</dbReference>
<evidence type="ECO:0000256" key="4">
    <source>
        <dbReference type="SAM" id="Phobius"/>
    </source>
</evidence>
<dbReference type="EMBL" id="RAVZ01000223">
    <property type="protein sequence ID" value="RKG80646.1"/>
    <property type="molecule type" value="Genomic_DNA"/>
</dbReference>
<dbReference type="SUPFAM" id="SSF58104">
    <property type="entry name" value="Methyl-accepting chemotaxis protein (MCP) signaling domain"/>
    <property type="match status" value="1"/>
</dbReference>
<feature type="domain" description="HAMP" evidence="6">
    <location>
        <begin position="203"/>
        <end position="256"/>
    </location>
</feature>